<dbReference type="EMBL" id="JABMIG020000057">
    <property type="protein sequence ID" value="KAL3797108.1"/>
    <property type="molecule type" value="Genomic_DNA"/>
</dbReference>
<dbReference type="InterPro" id="IPR011701">
    <property type="entry name" value="MFS"/>
</dbReference>
<keyword evidence="1" id="KW-1133">Transmembrane helix</keyword>
<keyword evidence="1" id="KW-0812">Transmembrane</keyword>
<feature type="transmembrane region" description="Helical" evidence="1">
    <location>
        <begin position="135"/>
        <end position="156"/>
    </location>
</feature>
<dbReference type="Proteomes" id="UP001516023">
    <property type="component" value="Unassembled WGS sequence"/>
</dbReference>
<feature type="transmembrane region" description="Helical" evidence="1">
    <location>
        <begin position="207"/>
        <end position="226"/>
    </location>
</feature>
<evidence type="ECO:0008006" key="4">
    <source>
        <dbReference type="Google" id="ProtNLM"/>
    </source>
</evidence>
<evidence type="ECO:0000313" key="3">
    <source>
        <dbReference type="Proteomes" id="UP001516023"/>
    </source>
</evidence>
<name>A0ABD3Q9R8_9STRA</name>
<feature type="transmembrane region" description="Helical" evidence="1">
    <location>
        <begin position="176"/>
        <end position="195"/>
    </location>
</feature>
<dbReference type="AlphaFoldDB" id="A0ABD3Q9R8"/>
<feature type="transmembrane region" description="Helical" evidence="1">
    <location>
        <begin position="6"/>
        <end position="28"/>
    </location>
</feature>
<comment type="caution">
    <text evidence="2">The sequence shown here is derived from an EMBL/GenBank/DDBJ whole genome shotgun (WGS) entry which is preliminary data.</text>
</comment>
<dbReference type="CDD" id="cd06174">
    <property type="entry name" value="MFS"/>
    <property type="match status" value="1"/>
</dbReference>
<keyword evidence="3" id="KW-1185">Reference proteome</keyword>
<feature type="transmembrane region" description="Helical" evidence="1">
    <location>
        <begin position="232"/>
        <end position="256"/>
    </location>
</feature>
<protein>
    <recommendedName>
        <fullName evidence="4">Major facilitator superfamily (MFS) profile domain-containing protein</fullName>
    </recommendedName>
</protein>
<proteinExistence type="predicted"/>
<organism evidence="2 3">
    <name type="scientific">Cyclotella cryptica</name>
    <dbReference type="NCBI Taxonomy" id="29204"/>
    <lineage>
        <taxon>Eukaryota</taxon>
        <taxon>Sar</taxon>
        <taxon>Stramenopiles</taxon>
        <taxon>Ochrophyta</taxon>
        <taxon>Bacillariophyta</taxon>
        <taxon>Coscinodiscophyceae</taxon>
        <taxon>Thalassiosirophycidae</taxon>
        <taxon>Stephanodiscales</taxon>
        <taxon>Stephanodiscaceae</taxon>
        <taxon>Cyclotella</taxon>
    </lineage>
</organism>
<keyword evidence="1" id="KW-0472">Membrane</keyword>
<evidence type="ECO:0000313" key="2">
    <source>
        <dbReference type="EMBL" id="KAL3797108.1"/>
    </source>
</evidence>
<gene>
    <name evidence="2" type="ORF">HJC23_000446</name>
</gene>
<dbReference type="Pfam" id="PF07690">
    <property type="entry name" value="MFS_1"/>
    <property type="match status" value="1"/>
</dbReference>
<accession>A0ABD3Q9R8</accession>
<feature type="transmembrane region" description="Helical" evidence="1">
    <location>
        <begin position="40"/>
        <end position="61"/>
    </location>
</feature>
<dbReference type="PANTHER" id="PTHR23539:SF1">
    <property type="entry name" value="MAJOR FACILITATOR SUPERFAMILY (MFS) PROFILE DOMAIN-CONTAINING PROTEIN"/>
    <property type="match status" value="1"/>
</dbReference>
<dbReference type="Gene3D" id="1.20.1250.20">
    <property type="entry name" value="MFS general substrate transporter like domains"/>
    <property type="match status" value="1"/>
</dbReference>
<sequence>MFTTKIIEGISSSFIGPCVAALTLASFGPDNFDEVMASNLFWGHIGSVVSAVLAGLAGFILYPNIKFCFLVIGFSAILAVGGVRFLPEGDPVVGRGLESPRNSSVNPTPDYVPMAVKSHQSEVSSYQDVFLDRKTIVVCFTGFFFHFANANVLLVLGELMGGDNDDGSVKRTAIPLIAGAIVLAQCTMSVATYVGDELTKVGWGRKPLFMMGLLTLPIRCALIILWKDSGESYLLSTQILDGIGGGFFGLLHPYLVADITFGTGRFNVLMGLTASCFGLGATLSNLLGQIAVEEMGHVASLLGSLVLSLIPICLFSVGMPETYGQRGKGNEIRNAGYIGVV</sequence>
<feature type="transmembrane region" description="Helical" evidence="1">
    <location>
        <begin position="298"/>
        <end position="318"/>
    </location>
</feature>
<evidence type="ECO:0000256" key="1">
    <source>
        <dbReference type="SAM" id="Phobius"/>
    </source>
</evidence>
<dbReference type="SUPFAM" id="SSF103473">
    <property type="entry name" value="MFS general substrate transporter"/>
    <property type="match status" value="1"/>
</dbReference>
<reference evidence="2 3" key="1">
    <citation type="journal article" date="2020" name="G3 (Bethesda)">
        <title>Improved Reference Genome for Cyclotella cryptica CCMP332, a Model for Cell Wall Morphogenesis, Salinity Adaptation, and Lipid Production in Diatoms (Bacillariophyta).</title>
        <authorList>
            <person name="Roberts W.R."/>
            <person name="Downey K.M."/>
            <person name="Ruck E.C."/>
            <person name="Traller J.C."/>
            <person name="Alverson A.J."/>
        </authorList>
    </citation>
    <scope>NUCLEOTIDE SEQUENCE [LARGE SCALE GENOMIC DNA]</scope>
    <source>
        <strain evidence="2 3">CCMP332</strain>
    </source>
</reference>
<feature type="transmembrane region" description="Helical" evidence="1">
    <location>
        <begin position="67"/>
        <end position="86"/>
    </location>
</feature>
<dbReference type="InterPro" id="IPR036259">
    <property type="entry name" value="MFS_trans_sf"/>
</dbReference>
<dbReference type="PANTHER" id="PTHR23539">
    <property type="entry name" value="MFS TRANSPORTER"/>
    <property type="match status" value="1"/>
</dbReference>
<feature type="transmembrane region" description="Helical" evidence="1">
    <location>
        <begin position="268"/>
        <end position="292"/>
    </location>
</feature>